<reference evidence="1 2" key="1">
    <citation type="submission" date="2019-09" db="EMBL/GenBank/DDBJ databases">
        <title>Genome sequence of Rhodovastum atsumiense, a diverse member of the Acetobacteraceae family of non-sulfur purple photosynthetic bacteria.</title>
        <authorList>
            <person name="Meyer T."/>
            <person name="Kyndt J."/>
        </authorList>
    </citation>
    <scope>NUCLEOTIDE SEQUENCE [LARGE SCALE GENOMIC DNA]</scope>
    <source>
        <strain evidence="1 2">DSM 21279</strain>
    </source>
</reference>
<dbReference type="AlphaFoldDB" id="A0A5M6IN48"/>
<evidence type="ECO:0000313" key="2">
    <source>
        <dbReference type="Proteomes" id="UP000325255"/>
    </source>
</evidence>
<proteinExistence type="predicted"/>
<evidence type="ECO:0000313" key="1">
    <source>
        <dbReference type="EMBL" id="KAA5609690.1"/>
    </source>
</evidence>
<dbReference type="EMBL" id="VWPK01000046">
    <property type="protein sequence ID" value="KAA5609690.1"/>
    <property type="molecule type" value="Genomic_DNA"/>
</dbReference>
<dbReference type="RefSeq" id="WP_150043339.1">
    <property type="nucleotide sequence ID" value="NZ_OW485608.1"/>
</dbReference>
<protein>
    <submittedName>
        <fullName evidence="1">Uncharacterized protein</fullName>
    </submittedName>
</protein>
<gene>
    <name evidence="1" type="ORF">F1189_23305</name>
</gene>
<dbReference type="Proteomes" id="UP000325255">
    <property type="component" value="Unassembled WGS sequence"/>
</dbReference>
<keyword evidence="2" id="KW-1185">Reference proteome</keyword>
<comment type="caution">
    <text evidence="1">The sequence shown here is derived from an EMBL/GenBank/DDBJ whole genome shotgun (WGS) entry which is preliminary data.</text>
</comment>
<organism evidence="1 2">
    <name type="scientific">Rhodovastum atsumiense</name>
    <dbReference type="NCBI Taxonomy" id="504468"/>
    <lineage>
        <taxon>Bacteria</taxon>
        <taxon>Pseudomonadati</taxon>
        <taxon>Pseudomonadota</taxon>
        <taxon>Alphaproteobacteria</taxon>
        <taxon>Acetobacterales</taxon>
        <taxon>Acetobacteraceae</taxon>
        <taxon>Rhodovastum</taxon>
    </lineage>
</organism>
<sequence length="124" mass="14139">MYRTYDDYVGAISAEEQAALDEKEAAERLLPPDPEKNGAHWLKSDGIFYLAQWSVYADKSEWQVYDVDDVIVMSPHEAWNERWEYVAPIPEPAKPIDQQCSRYAGHCALATSFARLIHPSHKAA</sequence>
<accession>A0A5M6IN48</accession>
<name>A0A5M6IN48_9PROT</name>